<accession>A0A8S3DNK1</accession>
<feature type="non-terminal residue" evidence="1">
    <location>
        <position position="38"/>
    </location>
</feature>
<name>A0A8S3DNK1_9BILA</name>
<sequence length="38" mass="4396">KFIIFISSPIRATLPSKTAEFILNNHRQSPFRPIRDSP</sequence>
<dbReference type="AlphaFoldDB" id="A0A8S3DNK1"/>
<dbReference type="EMBL" id="CAJOBI010215256">
    <property type="protein sequence ID" value="CAF5027965.1"/>
    <property type="molecule type" value="Genomic_DNA"/>
</dbReference>
<evidence type="ECO:0000313" key="3">
    <source>
        <dbReference type="Proteomes" id="UP000676336"/>
    </source>
</evidence>
<feature type="non-terminal residue" evidence="1">
    <location>
        <position position="1"/>
    </location>
</feature>
<dbReference type="Proteomes" id="UP000676336">
    <property type="component" value="Unassembled WGS sequence"/>
</dbReference>
<proteinExistence type="predicted"/>
<dbReference type="EMBL" id="CAJOBJ010224773">
    <property type="protein sequence ID" value="CAF5041257.1"/>
    <property type="molecule type" value="Genomic_DNA"/>
</dbReference>
<dbReference type="Proteomes" id="UP000681720">
    <property type="component" value="Unassembled WGS sequence"/>
</dbReference>
<reference evidence="1" key="1">
    <citation type="submission" date="2021-02" db="EMBL/GenBank/DDBJ databases">
        <authorList>
            <person name="Nowell W R."/>
        </authorList>
    </citation>
    <scope>NUCLEOTIDE SEQUENCE</scope>
</reference>
<evidence type="ECO:0000313" key="1">
    <source>
        <dbReference type="EMBL" id="CAF5027965.1"/>
    </source>
</evidence>
<comment type="caution">
    <text evidence="1">The sequence shown here is derived from an EMBL/GenBank/DDBJ whole genome shotgun (WGS) entry which is preliminary data.</text>
</comment>
<organism evidence="1 3">
    <name type="scientific">Rotaria magnacalcarata</name>
    <dbReference type="NCBI Taxonomy" id="392030"/>
    <lineage>
        <taxon>Eukaryota</taxon>
        <taxon>Metazoa</taxon>
        <taxon>Spiralia</taxon>
        <taxon>Gnathifera</taxon>
        <taxon>Rotifera</taxon>
        <taxon>Eurotatoria</taxon>
        <taxon>Bdelloidea</taxon>
        <taxon>Philodinida</taxon>
        <taxon>Philodinidae</taxon>
        <taxon>Rotaria</taxon>
    </lineage>
</organism>
<evidence type="ECO:0000313" key="2">
    <source>
        <dbReference type="EMBL" id="CAF5041257.1"/>
    </source>
</evidence>
<gene>
    <name evidence="2" type="ORF">GIL414_LOCUS59448</name>
    <name evidence="1" type="ORF">SMN809_LOCUS57964</name>
</gene>
<protein>
    <submittedName>
        <fullName evidence="1">Uncharacterized protein</fullName>
    </submittedName>
</protein>